<gene>
    <name evidence="2" type="ORF">BGZ95_008527</name>
</gene>
<feature type="compositionally biased region" description="Low complexity" evidence="1">
    <location>
        <begin position="97"/>
        <end position="117"/>
    </location>
</feature>
<reference evidence="2" key="1">
    <citation type="journal article" date="2020" name="Fungal Divers.">
        <title>Resolving the Mortierellaceae phylogeny through synthesis of multi-gene phylogenetics and phylogenomics.</title>
        <authorList>
            <person name="Vandepol N."/>
            <person name="Liber J."/>
            <person name="Desiro A."/>
            <person name="Na H."/>
            <person name="Kennedy M."/>
            <person name="Barry K."/>
            <person name="Grigoriev I.V."/>
            <person name="Miller A.N."/>
            <person name="O'Donnell K."/>
            <person name="Stajich J.E."/>
            <person name="Bonito G."/>
        </authorList>
    </citation>
    <scope>NUCLEOTIDE SEQUENCE</scope>
    <source>
        <strain evidence="2">NRRL 28262</strain>
    </source>
</reference>
<dbReference type="SUPFAM" id="SSF52047">
    <property type="entry name" value="RNI-like"/>
    <property type="match status" value="1"/>
</dbReference>
<protein>
    <recommendedName>
        <fullName evidence="4">F-box domain-containing protein</fullName>
    </recommendedName>
</protein>
<dbReference type="AlphaFoldDB" id="A0AAD4H794"/>
<evidence type="ECO:0000313" key="3">
    <source>
        <dbReference type="Proteomes" id="UP001194580"/>
    </source>
</evidence>
<accession>A0AAD4H794</accession>
<comment type="caution">
    <text evidence="2">The sequence shown here is derived from an EMBL/GenBank/DDBJ whole genome shotgun (WGS) entry which is preliminary data.</text>
</comment>
<organism evidence="2 3">
    <name type="scientific">Linnemannia exigua</name>
    <dbReference type="NCBI Taxonomy" id="604196"/>
    <lineage>
        <taxon>Eukaryota</taxon>
        <taxon>Fungi</taxon>
        <taxon>Fungi incertae sedis</taxon>
        <taxon>Mucoromycota</taxon>
        <taxon>Mortierellomycotina</taxon>
        <taxon>Mortierellomycetes</taxon>
        <taxon>Mortierellales</taxon>
        <taxon>Mortierellaceae</taxon>
        <taxon>Linnemannia</taxon>
    </lineage>
</organism>
<dbReference type="InterPro" id="IPR032675">
    <property type="entry name" value="LRR_dom_sf"/>
</dbReference>
<evidence type="ECO:0000313" key="2">
    <source>
        <dbReference type="EMBL" id="KAG0275658.1"/>
    </source>
</evidence>
<dbReference type="InterPro" id="IPR036047">
    <property type="entry name" value="F-box-like_dom_sf"/>
</dbReference>
<keyword evidence="3" id="KW-1185">Reference proteome</keyword>
<evidence type="ECO:0008006" key="4">
    <source>
        <dbReference type="Google" id="ProtNLM"/>
    </source>
</evidence>
<dbReference type="SUPFAM" id="SSF81383">
    <property type="entry name" value="F-box domain"/>
    <property type="match status" value="1"/>
</dbReference>
<proteinExistence type="predicted"/>
<sequence>MNPLQHQPQPSQDMFSIPELIEEVGLHLNPPDLLSCIQVNQHWHTHFIPLLWRTIDDSLYSWPHILRGCYQESPDLNDDEDGDGGEEAGSESDRDSTSAGSSTNTTNSSDGSTTNSFDNNIVNSSDNTQWVYHLFTKYGSHIRILRPQYSVTIDAAYLGGRCTSLLTLDIAELSSNYMSYTGPLPTDSQEEGEEQEIYYDCLSPALEGTFEPRWETPDEGRRLRDWNTQQCLWLLIRRNLGLQSLQLTRSLAYLASLDSATFAYDTLALLPNLTRFRDSWLFWNIAMLLEKCPQLRDFSDYSDQGIYTNLQRPFDQLRCLRGIKRFTSQDFFTVLKYLPNLETLCFSNFDKVAFKDGDAAMRTTIFGNTPSRLQELDFYILLHQDHDIAHEVIPWIPHLVKLRTNQLYPAVAKALGTHCRKLEEFSQTYNGESTHPRLAMNIAVNIMGELLRGCPKLRIFDGIQHGIEASQFDQHFVCTQLEVLRCRIVGVRRLNLDEEAILARAPVAPTSATAIGEGMERSTLTLAEVLARIKLNETLMMLQESIAQQQRIMSRLARLTRLKTLDLGMEWRDLYYRGVVEEYILHTDGEYYVNHAKPSEDTLSLTLESGLSRLATLRDLEVFGFEGVNHRIEEEEVSWMANAWPRMKVLRGLHVDTLVGALPDAKRHFLRGLMQTLRPSVEHAAVEDEY</sequence>
<name>A0AAD4H794_9FUNG</name>
<feature type="compositionally biased region" description="Acidic residues" evidence="1">
    <location>
        <begin position="75"/>
        <end position="90"/>
    </location>
</feature>
<dbReference type="Gene3D" id="3.80.10.10">
    <property type="entry name" value="Ribonuclease Inhibitor"/>
    <property type="match status" value="1"/>
</dbReference>
<feature type="region of interest" description="Disordered" evidence="1">
    <location>
        <begin position="73"/>
        <end position="117"/>
    </location>
</feature>
<dbReference type="EMBL" id="JAAAIL010000452">
    <property type="protein sequence ID" value="KAG0275658.1"/>
    <property type="molecule type" value="Genomic_DNA"/>
</dbReference>
<dbReference type="Proteomes" id="UP001194580">
    <property type="component" value="Unassembled WGS sequence"/>
</dbReference>
<evidence type="ECO:0000256" key="1">
    <source>
        <dbReference type="SAM" id="MobiDB-lite"/>
    </source>
</evidence>